<dbReference type="Gene3D" id="3.40.190.290">
    <property type="match status" value="1"/>
</dbReference>
<feature type="domain" description="HTH lysR-type" evidence="5">
    <location>
        <begin position="1"/>
        <end position="58"/>
    </location>
</feature>
<dbReference type="GO" id="GO:0005829">
    <property type="term" value="C:cytosol"/>
    <property type="evidence" value="ECO:0007669"/>
    <property type="project" value="TreeGrafter"/>
</dbReference>
<keyword evidence="7" id="KW-1185">Reference proteome</keyword>
<dbReference type="InterPro" id="IPR050950">
    <property type="entry name" value="HTH-type_LysR_regulators"/>
</dbReference>
<comment type="caution">
    <text evidence="6">The sequence shown here is derived from an EMBL/GenBank/DDBJ whole genome shotgun (WGS) entry which is preliminary data.</text>
</comment>
<evidence type="ECO:0000256" key="4">
    <source>
        <dbReference type="ARBA" id="ARBA00023163"/>
    </source>
</evidence>
<gene>
    <name evidence="6" type="ORF">A8V01_16785</name>
</gene>
<dbReference type="PRINTS" id="PR00039">
    <property type="entry name" value="HTHLYSR"/>
</dbReference>
<organism evidence="6 7">
    <name type="scientific">Novosphingobium guangzhouense</name>
    <dbReference type="NCBI Taxonomy" id="1850347"/>
    <lineage>
        <taxon>Bacteria</taxon>
        <taxon>Pseudomonadati</taxon>
        <taxon>Pseudomonadota</taxon>
        <taxon>Alphaproteobacteria</taxon>
        <taxon>Sphingomonadales</taxon>
        <taxon>Sphingomonadaceae</taxon>
        <taxon>Novosphingobium</taxon>
    </lineage>
</organism>
<dbReference type="PROSITE" id="PS50931">
    <property type="entry name" value="HTH_LYSR"/>
    <property type="match status" value="1"/>
</dbReference>
<dbReference type="InterPro" id="IPR036390">
    <property type="entry name" value="WH_DNA-bd_sf"/>
</dbReference>
<sequence>MHIRYLEYLIALDHERHFARAAASCNVSQPTLSAGLVSLEAQLGKRLVERERRFIGFTPEGEAVLPWARQVIAAHSNLVLAAGRANKPLSGEVRIGCIPAAMPVIGYLAQALQAAHVEVTIACHSMTSEAVLRGIRTFELDVGITYVDKAMPPDFRLLGLYRDRFVLLTGATAGLPDGTPVPVRQAIEHRLCLLPQSMQNRRILDDRLAQHGCSAQPVITADSFDALFAIVSGGGYSAFIPESYRSMVPENLRVLPIVPPLASATIGLVLPGDKFPSATAGPILAIGESLALPAQFDPV</sequence>
<evidence type="ECO:0000256" key="2">
    <source>
        <dbReference type="ARBA" id="ARBA00023015"/>
    </source>
</evidence>
<dbReference type="AlphaFoldDB" id="A0A2K2G388"/>
<name>A0A2K2G388_9SPHN</name>
<evidence type="ECO:0000313" key="7">
    <source>
        <dbReference type="Proteomes" id="UP000236327"/>
    </source>
</evidence>
<comment type="similarity">
    <text evidence="1">Belongs to the LysR transcriptional regulatory family.</text>
</comment>
<dbReference type="Proteomes" id="UP000236327">
    <property type="component" value="Unassembled WGS sequence"/>
</dbReference>
<dbReference type="PANTHER" id="PTHR30419:SF31">
    <property type="entry name" value="BLR3139 PROTEIN"/>
    <property type="match status" value="1"/>
</dbReference>
<dbReference type="Pfam" id="PF00126">
    <property type="entry name" value="HTH_1"/>
    <property type="match status" value="1"/>
</dbReference>
<protein>
    <recommendedName>
        <fullName evidence="5">HTH lysR-type domain-containing protein</fullName>
    </recommendedName>
</protein>
<dbReference type="GO" id="GO:0003700">
    <property type="term" value="F:DNA-binding transcription factor activity"/>
    <property type="evidence" value="ECO:0007669"/>
    <property type="project" value="InterPro"/>
</dbReference>
<dbReference type="InterPro" id="IPR000847">
    <property type="entry name" value="LysR_HTH_N"/>
</dbReference>
<keyword evidence="3" id="KW-0238">DNA-binding</keyword>
<evidence type="ECO:0000256" key="1">
    <source>
        <dbReference type="ARBA" id="ARBA00009437"/>
    </source>
</evidence>
<evidence type="ECO:0000256" key="3">
    <source>
        <dbReference type="ARBA" id="ARBA00023125"/>
    </source>
</evidence>
<dbReference type="SUPFAM" id="SSF53850">
    <property type="entry name" value="Periplasmic binding protein-like II"/>
    <property type="match status" value="1"/>
</dbReference>
<dbReference type="PANTHER" id="PTHR30419">
    <property type="entry name" value="HTH-TYPE TRANSCRIPTIONAL REGULATOR YBHD"/>
    <property type="match status" value="1"/>
</dbReference>
<dbReference type="CDD" id="cd05466">
    <property type="entry name" value="PBP2_LTTR_substrate"/>
    <property type="match status" value="1"/>
</dbReference>
<reference evidence="6 7" key="1">
    <citation type="submission" date="2016-05" db="EMBL/GenBank/DDBJ databases">
        <title>Complete genome sequence of Novosphingobium guangzhouense SA925(T).</title>
        <authorList>
            <person name="Sha S."/>
        </authorList>
    </citation>
    <scope>NUCLEOTIDE SEQUENCE [LARGE SCALE GENOMIC DNA]</scope>
    <source>
        <strain evidence="6 7">SA925</strain>
    </source>
</reference>
<accession>A0A2K2G388</accession>
<dbReference type="Gene3D" id="1.10.10.10">
    <property type="entry name" value="Winged helix-like DNA-binding domain superfamily/Winged helix DNA-binding domain"/>
    <property type="match status" value="1"/>
</dbReference>
<dbReference type="GO" id="GO:0003677">
    <property type="term" value="F:DNA binding"/>
    <property type="evidence" value="ECO:0007669"/>
    <property type="project" value="UniProtKB-KW"/>
</dbReference>
<dbReference type="InterPro" id="IPR005119">
    <property type="entry name" value="LysR_subst-bd"/>
</dbReference>
<dbReference type="EMBL" id="LYMM01000026">
    <property type="protein sequence ID" value="PNU05468.1"/>
    <property type="molecule type" value="Genomic_DNA"/>
</dbReference>
<keyword evidence="2" id="KW-0805">Transcription regulation</keyword>
<dbReference type="RefSeq" id="WP_170065873.1">
    <property type="nucleotide sequence ID" value="NZ_LYMM01000026.1"/>
</dbReference>
<proteinExistence type="inferred from homology"/>
<keyword evidence="4" id="KW-0804">Transcription</keyword>
<evidence type="ECO:0000259" key="5">
    <source>
        <dbReference type="PROSITE" id="PS50931"/>
    </source>
</evidence>
<dbReference type="InterPro" id="IPR036388">
    <property type="entry name" value="WH-like_DNA-bd_sf"/>
</dbReference>
<evidence type="ECO:0000313" key="6">
    <source>
        <dbReference type="EMBL" id="PNU05468.1"/>
    </source>
</evidence>
<dbReference type="SUPFAM" id="SSF46785">
    <property type="entry name" value="Winged helix' DNA-binding domain"/>
    <property type="match status" value="1"/>
</dbReference>
<dbReference type="Pfam" id="PF03466">
    <property type="entry name" value="LysR_substrate"/>
    <property type="match status" value="1"/>
</dbReference>